<evidence type="ECO:0000313" key="4">
    <source>
        <dbReference type="Proteomes" id="UP000006242"/>
    </source>
</evidence>
<feature type="domain" description="Glycosyltransferase subfamily 4-like N-terminal" evidence="2">
    <location>
        <begin position="16"/>
        <end position="181"/>
    </location>
</feature>
<dbReference type="SUPFAM" id="SSF53756">
    <property type="entry name" value="UDP-Glycosyltransferase/glycogen phosphorylase"/>
    <property type="match status" value="1"/>
</dbReference>
<proteinExistence type="predicted"/>
<evidence type="ECO:0000259" key="2">
    <source>
        <dbReference type="Pfam" id="PF13439"/>
    </source>
</evidence>
<dbReference type="STRING" id="1033802.SSPSH_002785"/>
<protein>
    <submittedName>
        <fullName evidence="3">Lipopolysaccharide core biosynthesis protein RfaG</fullName>
        <ecNumber evidence="3">2.4.1.-</ecNumber>
    </submittedName>
</protein>
<name>U2EJZ9_9GAMM</name>
<dbReference type="GO" id="GO:0016757">
    <property type="term" value="F:glycosyltransferase activity"/>
    <property type="evidence" value="ECO:0007669"/>
    <property type="project" value="UniProtKB-KW"/>
</dbReference>
<gene>
    <name evidence="3" type="primary">rfaG</name>
    <name evidence="3" type="ORF">SSPSH_002785</name>
</gene>
<organism evidence="3 4">
    <name type="scientific">Salinisphaera shabanensis E1L3A</name>
    <dbReference type="NCBI Taxonomy" id="1033802"/>
    <lineage>
        <taxon>Bacteria</taxon>
        <taxon>Pseudomonadati</taxon>
        <taxon>Pseudomonadota</taxon>
        <taxon>Gammaproteobacteria</taxon>
        <taxon>Salinisphaerales</taxon>
        <taxon>Salinisphaeraceae</taxon>
        <taxon>Salinisphaera</taxon>
    </lineage>
</organism>
<dbReference type="EC" id="2.4.1.-" evidence="3"/>
<evidence type="ECO:0000259" key="1">
    <source>
        <dbReference type="Pfam" id="PF00534"/>
    </source>
</evidence>
<keyword evidence="3" id="KW-0328">Glycosyltransferase</keyword>
<dbReference type="EMBL" id="AFNV02000020">
    <property type="protein sequence ID" value="ERJ18325.1"/>
    <property type="molecule type" value="Genomic_DNA"/>
</dbReference>
<evidence type="ECO:0000313" key="3">
    <source>
        <dbReference type="EMBL" id="ERJ18325.1"/>
    </source>
</evidence>
<keyword evidence="3" id="KW-0808">Transferase</keyword>
<reference evidence="3 4" key="2">
    <citation type="journal article" date="2013" name="PLoS ONE">
        <title>INDIGO - INtegrated Data Warehouse of MIcrobial GenOmes with Examples from the Red Sea Extremophiles.</title>
        <authorList>
            <person name="Alam I."/>
            <person name="Antunes A."/>
            <person name="Kamau A.A."/>
            <person name="Ba Alawi W."/>
            <person name="Kalkatawi M."/>
            <person name="Stingl U."/>
            <person name="Bajic V.B."/>
        </authorList>
    </citation>
    <scope>NUCLEOTIDE SEQUENCE [LARGE SCALE GENOMIC DNA]</scope>
    <source>
        <strain evidence="3 4">E1L3A</strain>
    </source>
</reference>
<dbReference type="PANTHER" id="PTHR12526">
    <property type="entry name" value="GLYCOSYLTRANSFERASE"/>
    <property type="match status" value="1"/>
</dbReference>
<dbReference type="GO" id="GO:1901135">
    <property type="term" value="P:carbohydrate derivative metabolic process"/>
    <property type="evidence" value="ECO:0007669"/>
    <property type="project" value="UniProtKB-ARBA"/>
</dbReference>
<dbReference type="RefSeq" id="WP_006913548.1">
    <property type="nucleotide sequence ID" value="NZ_AFNV02000020.1"/>
</dbReference>
<dbReference type="eggNOG" id="COG0438">
    <property type="taxonomic scope" value="Bacteria"/>
</dbReference>
<dbReference type="InterPro" id="IPR001296">
    <property type="entry name" value="Glyco_trans_1"/>
</dbReference>
<dbReference type="Pfam" id="PF13439">
    <property type="entry name" value="Glyco_transf_4"/>
    <property type="match status" value="1"/>
</dbReference>
<sequence length="380" mass="43267">MGIRIGLIFNRYRSDGGTERITSSVFDALAEDNVEWVVLTRRWGGVLPPNVRVIECRPFAIGRRWRLRSFIRSLERHLRTLSVDFVQSQVHLPQVDIFRADGGVHAEWLTQRRRAAAPLARWWRRFGGYHRDKLRMEEQMYASARLKAVICNSQMVLEDIERRFPDCRAKLRVIENGIDVAHFKRDARAQEIGRQTRAQLGISANAPVFLCVGSGFERKGVKTAIAALAKMPPQAHLIIVGRDSRTAHYRRAARRHRVEDRTHFMGSRDDVRPYFWAADALVHPALYEAFGIVIAEAMASGIPVIASTRTGAARAMVRGGETGQLFDSLDVNGFARAMRAIAERDVDACLKSRMACEAVAQDYSVERMRRELLEFYDGFR</sequence>
<dbReference type="Pfam" id="PF00534">
    <property type="entry name" value="Glycos_transf_1"/>
    <property type="match status" value="1"/>
</dbReference>
<accession>U2EJZ9</accession>
<comment type="caution">
    <text evidence="3">The sequence shown here is derived from an EMBL/GenBank/DDBJ whole genome shotgun (WGS) entry which is preliminary data.</text>
</comment>
<dbReference type="AlphaFoldDB" id="U2EJZ9"/>
<dbReference type="CDD" id="cd03801">
    <property type="entry name" value="GT4_PimA-like"/>
    <property type="match status" value="1"/>
</dbReference>
<dbReference type="Gene3D" id="3.40.50.2000">
    <property type="entry name" value="Glycogen Phosphorylase B"/>
    <property type="match status" value="2"/>
</dbReference>
<dbReference type="OrthoDB" id="9764577at2"/>
<dbReference type="Proteomes" id="UP000006242">
    <property type="component" value="Unassembled WGS sequence"/>
</dbReference>
<feature type="domain" description="Glycosyl transferase family 1" evidence="1">
    <location>
        <begin position="196"/>
        <end position="345"/>
    </location>
</feature>
<dbReference type="InterPro" id="IPR028098">
    <property type="entry name" value="Glyco_trans_4-like_N"/>
</dbReference>
<keyword evidence="4" id="KW-1185">Reference proteome</keyword>
<reference evidence="3 4" key="1">
    <citation type="journal article" date="2011" name="J. Bacteriol.">
        <title>Genome sequence of Salinisphaera shabanensis, a gammaproteobacterium from the harsh, variable environment of the brine-seawater interface of the Shaban Deep in the Red Sea.</title>
        <authorList>
            <person name="Antunes A."/>
            <person name="Alam I."/>
            <person name="Bajic V.B."/>
            <person name="Stingl U."/>
        </authorList>
    </citation>
    <scope>NUCLEOTIDE SEQUENCE [LARGE SCALE GENOMIC DNA]</scope>
    <source>
        <strain evidence="3 4">E1L3A</strain>
    </source>
</reference>